<dbReference type="EMBL" id="JACCFM010000001">
    <property type="protein sequence ID" value="NYJ19353.1"/>
    <property type="molecule type" value="Genomic_DNA"/>
</dbReference>
<evidence type="ECO:0000256" key="2">
    <source>
        <dbReference type="ARBA" id="ARBA00023125"/>
    </source>
</evidence>
<dbReference type="PANTHER" id="PTHR30055:SF234">
    <property type="entry name" value="HTH-TYPE TRANSCRIPTIONAL REGULATOR BETI"/>
    <property type="match status" value="1"/>
</dbReference>
<dbReference type="GO" id="GO:0000976">
    <property type="term" value="F:transcription cis-regulatory region binding"/>
    <property type="evidence" value="ECO:0007669"/>
    <property type="project" value="TreeGrafter"/>
</dbReference>
<dbReference type="PRINTS" id="PR00455">
    <property type="entry name" value="HTHTETR"/>
</dbReference>
<organism evidence="6 7">
    <name type="scientific">Glaciibacter psychrotolerans</name>
    <dbReference type="NCBI Taxonomy" id="670054"/>
    <lineage>
        <taxon>Bacteria</taxon>
        <taxon>Bacillati</taxon>
        <taxon>Actinomycetota</taxon>
        <taxon>Actinomycetes</taxon>
        <taxon>Micrococcales</taxon>
        <taxon>Microbacteriaceae</taxon>
        <taxon>Glaciibacter</taxon>
    </lineage>
</organism>
<evidence type="ECO:0000256" key="1">
    <source>
        <dbReference type="ARBA" id="ARBA00023015"/>
    </source>
</evidence>
<dbReference type="AlphaFoldDB" id="A0A7Z0ECY0"/>
<dbReference type="PANTHER" id="PTHR30055">
    <property type="entry name" value="HTH-TYPE TRANSCRIPTIONAL REGULATOR RUTR"/>
    <property type="match status" value="1"/>
</dbReference>
<keyword evidence="3" id="KW-0804">Transcription</keyword>
<dbReference type="PROSITE" id="PS50977">
    <property type="entry name" value="HTH_TETR_2"/>
    <property type="match status" value="1"/>
</dbReference>
<proteinExistence type="predicted"/>
<dbReference type="Proteomes" id="UP000537260">
    <property type="component" value="Unassembled WGS sequence"/>
</dbReference>
<feature type="domain" description="HTH tetR-type" evidence="5">
    <location>
        <begin position="17"/>
        <end position="77"/>
    </location>
</feature>
<dbReference type="RefSeq" id="WP_179578131.1">
    <property type="nucleotide sequence ID" value="NZ_JACCFM010000001.1"/>
</dbReference>
<evidence type="ECO:0000313" key="7">
    <source>
        <dbReference type="Proteomes" id="UP000537260"/>
    </source>
</evidence>
<evidence type="ECO:0000256" key="3">
    <source>
        <dbReference type="ARBA" id="ARBA00023163"/>
    </source>
</evidence>
<sequence length="209" mass="22422">MADLETPSERRRRERAAATKQEIAVAASRLMLSRGYVASSLAAIAEEAGVAVQTIYNSVGNKAELLSAVLDLAAAGRDAPALVPAVLRYRVAAATSAPVVIRVLADWFLEVNERTADIHRVISQAATVDSEVAELERKRAAARLHNYGEAASSLRVLHGLRGGMSDHEAAAAIWALGHPQVYRTLVTELGWGSVAYRDWVEKALRGSLA</sequence>
<evidence type="ECO:0000259" key="5">
    <source>
        <dbReference type="PROSITE" id="PS50977"/>
    </source>
</evidence>
<dbReference type="Gene3D" id="1.10.357.10">
    <property type="entry name" value="Tetracycline Repressor, domain 2"/>
    <property type="match status" value="1"/>
</dbReference>
<reference evidence="6 7" key="1">
    <citation type="submission" date="2020-07" db="EMBL/GenBank/DDBJ databases">
        <title>Sequencing the genomes of 1000 actinobacteria strains.</title>
        <authorList>
            <person name="Klenk H.-P."/>
        </authorList>
    </citation>
    <scope>NUCLEOTIDE SEQUENCE [LARGE SCALE GENOMIC DNA]</scope>
    <source>
        <strain evidence="6 7">LI1</strain>
    </source>
</reference>
<dbReference type="InterPro" id="IPR001647">
    <property type="entry name" value="HTH_TetR"/>
</dbReference>
<dbReference type="Pfam" id="PF00440">
    <property type="entry name" value="TetR_N"/>
    <property type="match status" value="1"/>
</dbReference>
<name>A0A7Z0ECY0_9MICO</name>
<gene>
    <name evidence="6" type="ORF">HNR05_001144</name>
</gene>
<feature type="DNA-binding region" description="H-T-H motif" evidence="4">
    <location>
        <begin position="40"/>
        <end position="59"/>
    </location>
</feature>
<accession>A0A7Z0ECY0</accession>
<comment type="caution">
    <text evidence="6">The sequence shown here is derived from an EMBL/GenBank/DDBJ whole genome shotgun (WGS) entry which is preliminary data.</text>
</comment>
<evidence type="ECO:0000313" key="6">
    <source>
        <dbReference type="EMBL" id="NYJ19353.1"/>
    </source>
</evidence>
<dbReference type="InterPro" id="IPR050109">
    <property type="entry name" value="HTH-type_TetR-like_transc_reg"/>
</dbReference>
<evidence type="ECO:0000256" key="4">
    <source>
        <dbReference type="PROSITE-ProRule" id="PRU00335"/>
    </source>
</evidence>
<keyword evidence="2 4" id="KW-0238">DNA-binding</keyword>
<dbReference type="SUPFAM" id="SSF46689">
    <property type="entry name" value="Homeodomain-like"/>
    <property type="match status" value="1"/>
</dbReference>
<dbReference type="InterPro" id="IPR009057">
    <property type="entry name" value="Homeodomain-like_sf"/>
</dbReference>
<keyword evidence="7" id="KW-1185">Reference proteome</keyword>
<keyword evidence="1" id="KW-0805">Transcription regulation</keyword>
<protein>
    <submittedName>
        <fullName evidence="6">AcrR family transcriptional regulator</fullName>
    </submittedName>
</protein>
<dbReference type="GO" id="GO:0003700">
    <property type="term" value="F:DNA-binding transcription factor activity"/>
    <property type="evidence" value="ECO:0007669"/>
    <property type="project" value="TreeGrafter"/>
</dbReference>